<reference evidence="1 2" key="1">
    <citation type="submission" date="2020-05" db="EMBL/GenBank/DDBJ databases">
        <title>Electrophorus electricus (electric eel) genome, fEleEle1, primary haplotype.</title>
        <authorList>
            <person name="Myers G."/>
            <person name="Meyer A."/>
            <person name="Fedrigo O."/>
            <person name="Formenti G."/>
            <person name="Rhie A."/>
            <person name="Tracey A."/>
            <person name="Sims Y."/>
            <person name="Jarvis E.D."/>
        </authorList>
    </citation>
    <scope>NUCLEOTIDE SEQUENCE [LARGE SCALE GENOMIC DNA]</scope>
</reference>
<keyword evidence="2" id="KW-1185">Reference proteome</keyword>
<reference evidence="1" key="2">
    <citation type="submission" date="2025-08" db="UniProtKB">
        <authorList>
            <consortium name="Ensembl"/>
        </authorList>
    </citation>
    <scope>IDENTIFICATION</scope>
</reference>
<proteinExistence type="predicted"/>
<dbReference type="Ensembl" id="ENSEEET00000061022.1">
    <property type="protein sequence ID" value="ENSEEEP00000058101.1"/>
    <property type="gene ID" value="ENSEEEG00000029000.1"/>
</dbReference>
<dbReference type="AlphaFoldDB" id="A0AAY5EMF2"/>
<protein>
    <submittedName>
        <fullName evidence="1">Uncharacterized protein</fullName>
    </submittedName>
</protein>
<evidence type="ECO:0000313" key="2">
    <source>
        <dbReference type="Proteomes" id="UP000314983"/>
    </source>
</evidence>
<evidence type="ECO:0000313" key="1">
    <source>
        <dbReference type="Ensembl" id="ENSEEEP00000058101.1"/>
    </source>
</evidence>
<name>A0AAY5EMF2_ELEEL</name>
<accession>A0AAY5EMF2</accession>
<reference evidence="1" key="3">
    <citation type="submission" date="2025-09" db="UniProtKB">
        <authorList>
            <consortium name="Ensembl"/>
        </authorList>
    </citation>
    <scope>IDENTIFICATION</scope>
</reference>
<sequence>AHPLSVDLRGLPLQQCSLGPVLWEESVFVFHIDKFHFWCCLKIEHHHCRYALFHLSCLVFCSESAAHRQFVDVSLCLCASARAWCHSEQLWQLSHKSDKFLIFEDGNWVSCDFKLCF</sequence>
<dbReference type="Proteomes" id="UP000314983">
    <property type="component" value="Chromosome 6"/>
</dbReference>
<organism evidence="1 2">
    <name type="scientific">Electrophorus electricus</name>
    <name type="common">Electric eel</name>
    <name type="synonym">Gymnotus electricus</name>
    <dbReference type="NCBI Taxonomy" id="8005"/>
    <lineage>
        <taxon>Eukaryota</taxon>
        <taxon>Metazoa</taxon>
        <taxon>Chordata</taxon>
        <taxon>Craniata</taxon>
        <taxon>Vertebrata</taxon>
        <taxon>Euteleostomi</taxon>
        <taxon>Actinopterygii</taxon>
        <taxon>Neopterygii</taxon>
        <taxon>Teleostei</taxon>
        <taxon>Ostariophysi</taxon>
        <taxon>Gymnotiformes</taxon>
        <taxon>Gymnotoidei</taxon>
        <taxon>Gymnotidae</taxon>
        <taxon>Electrophorus</taxon>
    </lineage>
</organism>